<feature type="compositionally biased region" description="Basic and acidic residues" evidence="1">
    <location>
        <begin position="8"/>
        <end position="28"/>
    </location>
</feature>
<reference evidence="2 3" key="1">
    <citation type="submission" date="2024-04" db="EMBL/GenBank/DDBJ databases">
        <authorList>
            <person name="Fracassetti M."/>
        </authorList>
    </citation>
    <scope>NUCLEOTIDE SEQUENCE [LARGE SCALE GENOMIC DNA]</scope>
</reference>
<evidence type="ECO:0000313" key="3">
    <source>
        <dbReference type="Proteomes" id="UP001497516"/>
    </source>
</evidence>
<gene>
    <name evidence="2" type="ORF">LTRI10_LOCUS50914</name>
</gene>
<dbReference type="EMBL" id="OZ034822">
    <property type="protein sequence ID" value="CAL1411566.1"/>
    <property type="molecule type" value="Genomic_DNA"/>
</dbReference>
<name>A0AAV2GLJ0_9ROSI</name>
<keyword evidence="3" id="KW-1185">Reference proteome</keyword>
<proteinExistence type="predicted"/>
<feature type="region of interest" description="Disordered" evidence="1">
    <location>
        <begin position="1"/>
        <end position="53"/>
    </location>
</feature>
<sequence>MVAGSAWHDGRRDRAERGGGQRRGRNDEDIGATGRRGQQALQGSEDSRRDGGQGWRWAWERKRELRWWEGCGGGERGRRDGDVYGREGEERGRMEELEFLFFLYGRVNDWVWQIFTLPKISFL</sequence>
<evidence type="ECO:0000256" key="1">
    <source>
        <dbReference type="SAM" id="MobiDB-lite"/>
    </source>
</evidence>
<organism evidence="2 3">
    <name type="scientific">Linum trigynum</name>
    <dbReference type="NCBI Taxonomy" id="586398"/>
    <lineage>
        <taxon>Eukaryota</taxon>
        <taxon>Viridiplantae</taxon>
        <taxon>Streptophyta</taxon>
        <taxon>Embryophyta</taxon>
        <taxon>Tracheophyta</taxon>
        <taxon>Spermatophyta</taxon>
        <taxon>Magnoliopsida</taxon>
        <taxon>eudicotyledons</taxon>
        <taxon>Gunneridae</taxon>
        <taxon>Pentapetalae</taxon>
        <taxon>rosids</taxon>
        <taxon>fabids</taxon>
        <taxon>Malpighiales</taxon>
        <taxon>Linaceae</taxon>
        <taxon>Linum</taxon>
    </lineage>
</organism>
<accession>A0AAV2GLJ0</accession>
<protein>
    <submittedName>
        <fullName evidence="2">Uncharacterized protein</fullName>
    </submittedName>
</protein>
<dbReference type="Proteomes" id="UP001497516">
    <property type="component" value="Chromosome 9"/>
</dbReference>
<evidence type="ECO:0000313" key="2">
    <source>
        <dbReference type="EMBL" id="CAL1411566.1"/>
    </source>
</evidence>
<dbReference type="AlphaFoldDB" id="A0AAV2GLJ0"/>